<geneLocation type="plasmid" evidence="2 3">
    <name>pBN2</name>
</geneLocation>
<dbReference type="RefSeq" id="WP_095423504.1">
    <property type="nucleotide sequence ID" value="NZ_CP022992.1"/>
</dbReference>
<proteinExistence type="predicted"/>
<gene>
    <name evidence="2" type="ORF">CJU94_36440</name>
</gene>
<evidence type="ECO:0000313" key="2">
    <source>
        <dbReference type="EMBL" id="ASW03691.1"/>
    </source>
</evidence>
<name>A0A248VXD6_9BURK</name>
<reference evidence="2 3" key="1">
    <citation type="submission" date="2017-08" db="EMBL/GenBank/DDBJ databases">
        <title>Identification and genetic characteristics of simultaneous BTEX- and naphthalene-degrading Paraburkholderia sp. BN5 isolated from petroleum-contaminated soil.</title>
        <authorList>
            <person name="Lee Y."/>
            <person name="Jeon C.O."/>
        </authorList>
    </citation>
    <scope>NUCLEOTIDE SEQUENCE [LARGE SCALE GENOMIC DNA]</scope>
    <source>
        <strain evidence="2 3">BN5</strain>
        <plasmid evidence="2 3">pBN2</plasmid>
    </source>
</reference>
<dbReference type="KEGG" id="parb:CJU94_36440"/>
<feature type="region of interest" description="Disordered" evidence="1">
    <location>
        <begin position="1"/>
        <end position="26"/>
    </location>
</feature>
<keyword evidence="3" id="KW-1185">Reference proteome</keyword>
<dbReference type="EMBL" id="CP022992">
    <property type="protein sequence ID" value="ASW03691.1"/>
    <property type="molecule type" value="Genomic_DNA"/>
</dbReference>
<accession>A0A248VXD6</accession>
<evidence type="ECO:0000256" key="1">
    <source>
        <dbReference type="SAM" id="MobiDB-lite"/>
    </source>
</evidence>
<sequence length="170" mass="18689">MDIQFAPERQHPVRPAPDSSREQGAVRRQPIYSAHKKVFKIEGRTLTACVHTPTWAALGWPLHVAITLDLGEMKVFRSSVKLGDATADDFDAICSRVRLVPCCRCATVTFGAAAYEEAGDEVCMLCICKDAIDPGSLMGLRPIDQKEYGKRLLARITSNNRKEAGESIEG</sequence>
<protein>
    <submittedName>
        <fullName evidence="2">Uncharacterized protein</fullName>
    </submittedName>
</protein>
<dbReference type="Proteomes" id="UP000215158">
    <property type="component" value="Plasmid pBN2"/>
</dbReference>
<evidence type="ECO:0000313" key="3">
    <source>
        <dbReference type="Proteomes" id="UP000215158"/>
    </source>
</evidence>
<organism evidence="2 3">
    <name type="scientific">Paraburkholderia aromaticivorans</name>
    <dbReference type="NCBI Taxonomy" id="2026199"/>
    <lineage>
        <taxon>Bacteria</taxon>
        <taxon>Pseudomonadati</taxon>
        <taxon>Pseudomonadota</taxon>
        <taxon>Betaproteobacteria</taxon>
        <taxon>Burkholderiales</taxon>
        <taxon>Burkholderiaceae</taxon>
        <taxon>Paraburkholderia</taxon>
    </lineage>
</organism>
<keyword evidence="2" id="KW-0614">Plasmid</keyword>
<dbReference type="AlphaFoldDB" id="A0A248VXD6"/>